<reference evidence="2" key="1">
    <citation type="submission" date="2020-11" db="EMBL/GenBank/DDBJ databases">
        <authorList>
            <consortium name="DOE Joint Genome Institute"/>
            <person name="Ahrendt S."/>
            <person name="Riley R."/>
            <person name="Andreopoulos W."/>
            <person name="Labutti K."/>
            <person name="Pangilinan J."/>
            <person name="Ruiz-Duenas F.J."/>
            <person name="Barrasa J.M."/>
            <person name="Sanchez-Garcia M."/>
            <person name="Camarero S."/>
            <person name="Miyauchi S."/>
            <person name="Serrano A."/>
            <person name="Linde D."/>
            <person name="Babiker R."/>
            <person name="Drula E."/>
            <person name="Ayuso-Fernandez I."/>
            <person name="Pacheco R."/>
            <person name="Padilla G."/>
            <person name="Ferreira P."/>
            <person name="Barriuso J."/>
            <person name="Kellner H."/>
            <person name="Castanera R."/>
            <person name="Alfaro M."/>
            <person name="Ramirez L."/>
            <person name="Pisabarro A.G."/>
            <person name="Kuo A."/>
            <person name="Tritt A."/>
            <person name="Lipzen A."/>
            <person name="He G."/>
            <person name="Yan M."/>
            <person name="Ng V."/>
            <person name="Cullen D."/>
            <person name="Martin F."/>
            <person name="Rosso M.-N."/>
            <person name="Henrissat B."/>
            <person name="Hibbett D."/>
            <person name="Martinez A.T."/>
            <person name="Grigoriev I.V."/>
        </authorList>
    </citation>
    <scope>NUCLEOTIDE SEQUENCE</scope>
    <source>
        <strain evidence="2">CIRM-BRFM 674</strain>
    </source>
</reference>
<dbReference type="Proteomes" id="UP000807469">
    <property type="component" value="Unassembled WGS sequence"/>
</dbReference>
<keyword evidence="3" id="KW-1185">Reference proteome</keyword>
<feature type="coiled-coil region" evidence="1">
    <location>
        <begin position="42"/>
        <end position="76"/>
    </location>
</feature>
<accession>A0A9P5YYW8</accession>
<evidence type="ECO:0000313" key="2">
    <source>
        <dbReference type="EMBL" id="KAF9477059.1"/>
    </source>
</evidence>
<organism evidence="2 3">
    <name type="scientific">Pholiota conissans</name>
    <dbReference type="NCBI Taxonomy" id="109636"/>
    <lineage>
        <taxon>Eukaryota</taxon>
        <taxon>Fungi</taxon>
        <taxon>Dikarya</taxon>
        <taxon>Basidiomycota</taxon>
        <taxon>Agaricomycotina</taxon>
        <taxon>Agaricomycetes</taxon>
        <taxon>Agaricomycetidae</taxon>
        <taxon>Agaricales</taxon>
        <taxon>Agaricineae</taxon>
        <taxon>Strophariaceae</taxon>
        <taxon>Pholiota</taxon>
    </lineage>
</organism>
<comment type="caution">
    <text evidence="2">The sequence shown here is derived from an EMBL/GenBank/DDBJ whole genome shotgun (WGS) entry which is preliminary data.</text>
</comment>
<name>A0A9P5YYW8_9AGAR</name>
<evidence type="ECO:0000313" key="3">
    <source>
        <dbReference type="Proteomes" id="UP000807469"/>
    </source>
</evidence>
<gene>
    <name evidence="2" type="ORF">BDN70DRAFT_811239</name>
</gene>
<protein>
    <submittedName>
        <fullName evidence="2">Uncharacterized protein</fullName>
    </submittedName>
</protein>
<evidence type="ECO:0000256" key="1">
    <source>
        <dbReference type="SAM" id="Coils"/>
    </source>
</evidence>
<dbReference type="OrthoDB" id="3246510at2759"/>
<dbReference type="EMBL" id="MU155273">
    <property type="protein sequence ID" value="KAF9477059.1"/>
    <property type="molecule type" value="Genomic_DNA"/>
</dbReference>
<keyword evidence="1" id="KW-0175">Coiled coil</keyword>
<feature type="non-terminal residue" evidence="2">
    <location>
        <position position="1"/>
    </location>
</feature>
<dbReference type="AlphaFoldDB" id="A0A9P5YYW8"/>
<sequence>LGPMLDDNNTMTRVEETKTVLKELHDDLLASQQVTDLLRNKLHHQSSQLADAQSRVKELEEEKRSSMKELLAARLDSRKEYELLCFIIYLLLKYDPDERDCDVEGRVEELTSRLAEREKESIDVLADAAVSGVELKAAKEQIQRCQKENTSQEVELVSLRKVKDENVSSLLALQDVINIRDKDIISLKADIKALNESKSELRALLVLFSDRNISLFMLIVFRCFVQFG</sequence>
<proteinExistence type="predicted"/>